<organism evidence="1 2">
    <name type="scientific">Panagrellus redivivus</name>
    <name type="common">Microworm</name>
    <dbReference type="NCBI Taxonomy" id="6233"/>
    <lineage>
        <taxon>Eukaryota</taxon>
        <taxon>Metazoa</taxon>
        <taxon>Ecdysozoa</taxon>
        <taxon>Nematoda</taxon>
        <taxon>Chromadorea</taxon>
        <taxon>Rhabditida</taxon>
        <taxon>Tylenchina</taxon>
        <taxon>Panagrolaimomorpha</taxon>
        <taxon>Panagrolaimoidea</taxon>
        <taxon>Panagrolaimidae</taxon>
        <taxon>Panagrellus</taxon>
    </lineage>
</organism>
<keyword evidence="1" id="KW-1185">Reference proteome</keyword>
<reference evidence="2" key="2">
    <citation type="submission" date="2020-10" db="UniProtKB">
        <authorList>
            <consortium name="WormBaseParasite"/>
        </authorList>
    </citation>
    <scope>IDENTIFICATION</scope>
</reference>
<dbReference type="Proteomes" id="UP000492821">
    <property type="component" value="Unassembled WGS sequence"/>
</dbReference>
<dbReference type="WBParaSite" id="Pan_g17756.t1">
    <property type="protein sequence ID" value="Pan_g17756.t1"/>
    <property type="gene ID" value="Pan_g17756"/>
</dbReference>
<reference evidence="1" key="1">
    <citation type="journal article" date="2013" name="Genetics">
        <title>The draft genome and transcriptome of Panagrellus redivivus are shaped by the harsh demands of a free-living lifestyle.</title>
        <authorList>
            <person name="Srinivasan J."/>
            <person name="Dillman A.R."/>
            <person name="Macchietto M.G."/>
            <person name="Heikkinen L."/>
            <person name="Lakso M."/>
            <person name="Fracchia K.M."/>
            <person name="Antoshechkin I."/>
            <person name="Mortazavi A."/>
            <person name="Wong G."/>
            <person name="Sternberg P.W."/>
        </authorList>
    </citation>
    <scope>NUCLEOTIDE SEQUENCE [LARGE SCALE GENOMIC DNA]</scope>
    <source>
        <strain evidence="1">MT8872</strain>
    </source>
</reference>
<dbReference type="AlphaFoldDB" id="A0A7E4V8F1"/>
<evidence type="ECO:0000313" key="1">
    <source>
        <dbReference type="Proteomes" id="UP000492821"/>
    </source>
</evidence>
<name>A0A7E4V8F1_PANRE</name>
<sequence>MYTNSVRCPFLVFLFNGQFPMNVKMTSRTSVEVVPLALVIAVDVLRRFFRSLQACFSLQMHTFFGALERAALCRHEGRRPAG</sequence>
<evidence type="ECO:0000313" key="2">
    <source>
        <dbReference type="WBParaSite" id="Pan_g17756.t1"/>
    </source>
</evidence>
<accession>A0A7E4V8F1</accession>
<proteinExistence type="predicted"/>
<protein>
    <submittedName>
        <fullName evidence="2">Secreted protein</fullName>
    </submittedName>
</protein>